<accession>A0A1X3G627</accession>
<dbReference type="RefSeq" id="WP_085357297.1">
    <property type="nucleotide sequence ID" value="NZ_NAFD01000138.1"/>
</dbReference>
<sequence>MLRCILVALAAVVLFTATLLPDDAYARHGGGGGFHGSGFRGGGMHAGRVHGGAGRYHGGGRYAGRAHPSHPIAGRPGRPGYPVAGRPGYGPGYRPGAGYAGRYPYRGYGAAAVGAAALGAAAYGSYNNCYDAYGNYICNQYPY</sequence>
<organism evidence="2 3">
    <name type="scientific">Bradyrhizobium canariense</name>
    <dbReference type="NCBI Taxonomy" id="255045"/>
    <lineage>
        <taxon>Bacteria</taxon>
        <taxon>Pseudomonadati</taxon>
        <taxon>Pseudomonadota</taxon>
        <taxon>Alphaproteobacteria</taxon>
        <taxon>Hyphomicrobiales</taxon>
        <taxon>Nitrobacteraceae</taxon>
        <taxon>Bradyrhizobium</taxon>
    </lineage>
</organism>
<dbReference type="Proteomes" id="UP000193553">
    <property type="component" value="Unassembled WGS sequence"/>
</dbReference>
<evidence type="ECO:0000256" key="1">
    <source>
        <dbReference type="SAM" id="SignalP"/>
    </source>
</evidence>
<protein>
    <recommendedName>
        <fullName evidence="4">Glycine-rich protein</fullName>
    </recommendedName>
</protein>
<evidence type="ECO:0000313" key="3">
    <source>
        <dbReference type="Proteomes" id="UP000193553"/>
    </source>
</evidence>
<evidence type="ECO:0000313" key="2">
    <source>
        <dbReference type="EMBL" id="OSJ18405.1"/>
    </source>
</evidence>
<feature type="chain" id="PRO_5011183135" description="Glycine-rich protein" evidence="1">
    <location>
        <begin position="27"/>
        <end position="143"/>
    </location>
</feature>
<dbReference type="EMBL" id="NAFI01000130">
    <property type="protein sequence ID" value="OSJ18405.1"/>
    <property type="molecule type" value="Genomic_DNA"/>
</dbReference>
<reference evidence="2 3" key="1">
    <citation type="submission" date="2017-03" db="EMBL/GenBank/DDBJ databases">
        <title>Whole genome sequences of fourteen strains of Bradyrhizobium canariense and one strain of Bradyrhizobium japonicum isolated from Lupinus (Papilionoideae: Genisteae) species in Algeria.</title>
        <authorList>
            <person name="Crovadore J."/>
            <person name="Chekireb D."/>
            <person name="Brachmann A."/>
            <person name="Chablais R."/>
            <person name="Cochard B."/>
            <person name="Lefort F."/>
        </authorList>
    </citation>
    <scope>NUCLEOTIDE SEQUENCE [LARGE SCALE GENOMIC DNA]</scope>
    <source>
        <strain evidence="2 3">UBMA195</strain>
    </source>
</reference>
<evidence type="ECO:0008006" key="4">
    <source>
        <dbReference type="Google" id="ProtNLM"/>
    </source>
</evidence>
<keyword evidence="1" id="KW-0732">Signal</keyword>
<comment type="caution">
    <text evidence="2">The sequence shown here is derived from an EMBL/GenBank/DDBJ whole genome shotgun (WGS) entry which is preliminary data.</text>
</comment>
<name>A0A1X3G627_9BRAD</name>
<feature type="signal peptide" evidence="1">
    <location>
        <begin position="1"/>
        <end position="26"/>
    </location>
</feature>
<gene>
    <name evidence="2" type="ORF">BSZ18_02305</name>
</gene>
<dbReference type="AlphaFoldDB" id="A0A1X3G627"/>
<proteinExistence type="predicted"/>